<accession>A0ABY8FHC1</accession>
<evidence type="ECO:0000256" key="4">
    <source>
        <dbReference type="ARBA" id="ARBA00022723"/>
    </source>
</evidence>
<proteinExistence type="predicted"/>
<keyword evidence="3 10" id="KW-0436">Ligase</keyword>
<evidence type="ECO:0000256" key="6">
    <source>
        <dbReference type="ARBA" id="ARBA00022800"/>
    </source>
</evidence>
<dbReference type="InterPro" id="IPR036025">
    <property type="entry name" value="RtcB-like_sf"/>
</dbReference>
<reference evidence="10 11" key="1">
    <citation type="submission" date="2023-03" db="EMBL/GenBank/DDBJ databases">
        <title>Roseibium porphyridii sp. nov. and Roseibium rhodosorbium sp. nov. isolated from marine algae, Porphyridium cruentum and Rhodosorus marinus, respectively.</title>
        <authorList>
            <person name="Lee M.W."/>
            <person name="Choi B.J."/>
            <person name="Lee J.K."/>
            <person name="Choi D.G."/>
            <person name="Baek J.H."/>
            <person name="Bayburt H."/>
            <person name="Kim J.M."/>
            <person name="Han D.M."/>
            <person name="Kim K.H."/>
            <person name="Jeon C.O."/>
        </authorList>
    </citation>
    <scope>NUCLEOTIDE SEQUENCE [LARGE SCALE GENOMIC DNA]</scope>
    <source>
        <strain evidence="10 11">KMA01</strain>
    </source>
</reference>
<dbReference type="Gene3D" id="3.90.1860.10">
    <property type="entry name" value="tRNA-splicing ligase RtcB"/>
    <property type="match status" value="1"/>
</dbReference>
<keyword evidence="8" id="KW-0464">Manganese</keyword>
<dbReference type="PANTHER" id="PTHR11118:SF1">
    <property type="entry name" value="RNA-SPLICING LIGASE RTCB HOMOLOG"/>
    <property type="match status" value="1"/>
</dbReference>
<sequence length="389" mass="42639">MRPDRTAFIHRFYSDRCWIEGTAEDQLEQVAAMRGVLSIAAFPDLHPGKYGPVGSAILADRIYPQLIGNDIGCGMSLFALDLPARKLRLDKAAQKLRMLEGSWQGASAARLKALDLRENLHAQALGTIGGGNHFCELQVVDANADSTALETFGLKKGDLALLVHSGSRSLGTAVFSTVLDRFAGLDPDSTEGHVYWQDHCQAIRWASLNRTLIAERAAEALRCELTLVTDAPHNMIEIWDGAFLHRKGAAKADIPLVPLAGSRDALSYLLVTKSDKPDALASLAHGAGRKYDRRSMIGRAGATRSERNELARTSFGGLVVCEDRQLLIEEAPNAYKDPKRVLEELVNAGLATNVASLKPLLTFKKAARQAQSIARQDKKRRLLDRRSRR</sequence>
<dbReference type="InterPro" id="IPR001233">
    <property type="entry name" value="RtcB"/>
</dbReference>
<keyword evidence="5" id="KW-0547">Nucleotide-binding</keyword>
<evidence type="ECO:0000256" key="1">
    <source>
        <dbReference type="ARBA" id="ARBA00001936"/>
    </source>
</evidence>
<evidence type="ECO:0000256" key="5">
    <source>
        <dbReference type="ARBA" id="ARBA00022741"/>
    </source>
</evidence>
<evidence type="ECO:0000256" key="7">
    <source>
        <dbReference type="ARBA" id="ARBA00023134"/>
    </source>
</evidence>
<evidence type="ECO:0000256" key="9">
    <source>
        <dbReference type="ARBA" id="ARBA00047746"/>
    </source>
</evidence>
<dbReference type="SUPFAM" id="SSF103365">
    <property type="entry name" value="Hypothetical protein PH1602"/>
    <property type="match status" value="1"/>
</dbReference>
<keyword evidence="4" id="KW-0479">Metal-binding</keyword>
<evidence type="ECO:0000256" key="8">
    <source>
        <dbReference type="ARBA" id="ARBA00023211"/>
    </source>
</evidence>
<evidence type="ECO:0000256" key="3">
    <source>
        <dbReference type="ARBA" id="ARBA00022598"/>
    </source>
</evidence>
<evidence type="ECO:0000256" key="2">
    <source>
        <dbReference type="ARBA" id="ARBA00012726"/>
    </source>
</evidence>
<dbReference type="GO" id="GO:0016874">
    <property type="term" value="F:ligase activity"/>
    <property type="evidence" value="ECO:0007669"/>
    <property type="project" value="UniProtKB-KW"/>
</dbReference>
<dbReference type="InterPro" id="IPR017510">
    <property type="entry name" value="RtcB2"/>
</dbReference>
<comment type="catalytic activity">
    <reaction evidence="9">
        <text>a 3'-end 3'-phospho-ribonucleotide-RNA + a 5'-end dephospho-ribonucleoside-RNA + GTP = a ribonucleotidyl-ribonucleotide-RNA + GMP + diphosphate</text>
        <dbReference type="Rhea" id="RHEA:68076"/>
        <dbReference type="Rhea" id="RHEA-COMP:10463"/>
        <dbReference type="Rhea" id="RHEA-COMP:13936"/>
        <dbReference type="Rhea" id="RHEA-COMP:17355"/>
        <dbReference type="ChEBI" id="CHEBI:33019"/>
        <dbReference type="ChEBI" id="CHEBI:37565"/>
        <dbReference type="ChEBI" id="CHEBI:58115"/>
        <dbReference type="ChEBI" id="CHEBI:83062"/>
        <dbReference type="ChEBI" id="CHEBI:138284"/>
        <dbReference type="ChEBI" id="CHEBI:173118"/>
        <dbReference type="EC" id="6.5.1.8"/>
    </reaction>
</comment>
<keyword evidence="6" id="KW-0692">RNA repair</keyword>
<name>A0ABY8FHC1_9HYPH</name>
<organism evidence="10 11">
    <name type="scientific">Roseibium porphyridii</name>
    <dbReference type="NCBI Taxonomy" id="2866279"/>
    <lineage>
        <taxon>Bacteria</taxon>
        <taxon>Pseudomonadati</taxon>
        <taxon>Pseudomonadota</taxon>
        <taxon>Alphaproteobacteria</taxon>
        <taxon>Hyphomicrobiales</taxon>
        <taxon>Stappiaceae</taxon>
        <taxon>Roseibium</taxon>
    </lineage>
</organism>
<dbReference type="EC" id="6.5.1.8" evidence="2"/>
<evidence type="ECO:0000313" key="10">
    <source>
        <dbReference type="EMBL" id="WFE91968.1"/>
    </source>
</evidence>
<gene>
    <name evidence="10" type="ORF">K1718_11570</name>
</gene>
<keyword evidence="7" id="KW-0342">GTP-binding</keyword>
<dbReference type="PANTHER" id="PTHR11118">
    <property type="entry name" value="RNA-SPLICING LIGASE RTCB HOMOLOG"/>
    <property type="match status" value="1"/>
</dbReference>
<dbReference type="EMBL" id="CP120863">
    <property type="protein sequence ID" value="WFE91968.1"/>
    <property type="molecule type" value="Genomic_DNA"/>
</dbReference>
<evidence type="ECO:0000313" key="11">
    <source>
        <dbReference type="Proteomes" id="UP001209803"/>
    </source>
</evidence>
<protein>
    <recommendedName>
        <fullName evidence="2">3'-phosphate/5'-hydroxy nucleic acid ligase</fullName>
        <ecNumber evidence="2">6.5.1.8</ecNumber>
    </recommendedName>
</protein>
<dbReference type="Pfam" id="PF01139">
    <property type="entry name" value="RtcB"/>
    <property type="match status" value="2"/>
</dbReference>
<dbReference type="NCBIfam" id="TIGR03073">
    <property type="entry name" value="release_rtcB"/>
    <property type="match status" value="1"/>
</dbReference>
<dbReference type="Proteomes" id="UP001209803">
    <property type="component" value="Chromosome"/>
</dbReference>
<keyword evidence="11" id="KW-1185">Reference proteome</keyword>
<comment type="cofactor">
    <cofactor evidence="1">
        <name>Mn(2+)</name>
        <dbReference type="ChEBI" id="CHEBI:29035"/>
    </cofactor>
</comment>